<accession>A0A2T6AVK5</accession>
<keyword evidence="2" id="KW-1185">Reference proteome</keyword>
<reference evidence="1 2" key="1">
    <citation type="submission" date="2018-04" db="EMBL/GenBank/DDBJ databases">
        <title>Genomic Encyclopedia of Archaeal and Bacterial Type Strains, Phase II (KMG-II): from individual species to whole genera.</title>
        <authorList>
            <person name="Goeker M."/>
        </authorList>
    </citation>
    <scope>NUCLEOTIDE SEQUENCE [LARGE SCALE GENOMIC DNA]</scope>
    <source>
        <strain evidence="1 2">DSM 21823</strain>
    </source>
</reference>
<evidence type="ECO:0008006" key="3">
    <source>
        <dbReference type="Google" id="ProtNLM"/>
    </source>
</evidence>
<comment type="caution">
    <text evidence="1">The sequence shown here is derived from an EMBL/GenBank/DDBJ whole genome shotgun (WGS) entry which is preliminary data.</text>
</comment>
<evidence type="ECO:0000313" key="2">
    <source>
        <dbReference type="Proteomes" id="UP000244224"/>
    </source>
</evidence>
<dbReference type="AlphaFoldDB" id="A0A2T6AVK5"/>
<gene>
    <name evidence="1" type="ORF">C8N34_1111</name>
</gene>
<name>A0A2T6AVK5_9RHOB</name>
<proteinExistence type="predicted"/>
<feature type="non-terminal residue" evidence="1">
    <location>
        <position position="1"/>
    </location>
</feature>
<organism evidence="1 2">
    <name type="scientific">Gemmobacter caeni</name>
    <dbReference type="NCBI Taxonomy" id="589035"/>
    <lineage>
        <taxon>Bacteria</taxon>
        <taxon>Pseudomonadati</taxon>
        <taxon>Pseudomonadota</taxon>
        <taxon>Alphaproteobacteria</taxon>
        <taxon>Rhodobacterales</taxon>
        <taxon>Paracoccaceae</taxon>
        <taxon>Gemmobacter</taxon>
    </lineage>
</organism>
<evidence type="ECO:0000313" key="1">
    <source>
        <dbReference type="EMBL" id="PTX47849.1"/>
    </source>
</evidence>
<dbReference type="EMBL" id="QBKP01000011">
    <property type="protein sequence ID" value="PTX47849.1"/>
    <property type="molecule type" value="Genomic_DNA"/>
</dbReference>
<protein>
    <recommendedName>
        <fullName evidence="3">DUF1983 domain-containing protein</fullName>
    </recommendedName>
</protein>
<dbReference type="Proteomes" id="UP000244224">
    <property type="component" value="Unassembled WGS sequence"/>
</dbReference>
<sequence length="482" mass="50603">AYEVSARLISGRKTAWTGWLGATTASLKLGPTDLDWSQLETELLGQLDDLQQWIDGGLDQADAALDDVRAELLGQLTDLQGWVSTELDLVDDTLDDVRAEVAGLTTAQAAQAAGLAAQAAALAGEAAARGDLALTTAQHYRDLARSMQALRDYVAELDYQSYSAREELRRQIGVVVEGYAASFDERITVGASATGAIAERVTVLEAEGQSLGAQILAVDTARVDGENALAQQIAAVSVGTNTQFDHAKIWYFDTTAEGWTGSPSAPAAAGGYLRPPTGAGAWIASPGGLAVDTQVYSQVRARLRRVGSPGWTGILWWQAAGQGWGAGRSLAIPEPVWVDGITDITVTPDWAGLLDQIRLDLASAPDGSNYIEIDWIAIGRPSPGASRAELVAERTARISADAAQASAITELQASLTGVGGVASATASAVQALDGRVSVAEGYPRPQAGPVGHSWLERQYAGVPALFLRSPVPEVNHGRICRL</sequence>
<dbReference type="RefSeq" id="WP_211317732.1">
    <property type="nucleotide sequence ID" value="NZ_QBKP01000011.1"/>
</dbReference>